<keyword evidence="1" id="KW-1133">Transmembrane helix</keyword>
<keyword evidence="1" id="KW-0812">Transmembrane</keyword>
<dbReference type="AlphaFoldDB" id="A0A0A8ZIB8"/>
<reference evidence="2" key="1">
    <citation type="submission" date="2014-09" db="EMBL/GenBank/DDBJ databases">
        <authorList>
            <person name="Magalhaes I.L.F."/>
            <person name="Oliveira U."/>
            <person name="Santos F.R."/>
            <person name="Vidigal T.H.D.A."/>
            <person name="Brescovit A.D."/>
            <person name="Santos A.J."/>
        </authorList>
    </citation>
    <scope>NUCLEOTIDE SEQUENCE</scope>
    <source>
        <tissue evidence="2">Shoot tissue taken approximately 20 cm above the soil surface</tissue>
    </source>
</reference>
<feature type="transmembrane region" description="Helical" evidence="1">
    <location>
        <begin position="20"/>
        <end position="39"/>
    </location>
</feature>
<organism evidence="2">
    <name type="scientific">Arundo donax</name>
    <name type="common">Giant reed</name>
    <name type="synonym">Donax arundinaceus</name>
    <dbReference type="NCBI Taxonomy" id="35708"/>
    <lineage>
        <taxon>Eukaryota</taxon>
        <taxon>Viridiplantae</taxon>
        <taxon>Streptophyta</taxon>
        <taxon>Embryophyta</taxon>
        <taxon>Tracheophyta</taxon>
        <taxon>Spermatophyta</taxon>
        <taxon>Magnoliopsida</taxon>
        <taxon>Liliopsida</taxon>
        <taxon>Poales</taxon>
        <taxon>Poaceae</taxon>
        <taxon>PACMAD clade</taxon>
        <taxon>Arundinoideae</taxon>
        <taxon>Arundineae</taxon>
        <taxon>Arundo</taxon>
    </lineage>
</organism>
<protein>
    <submittedName>
        <fullName evidence="2">Uncharacterized protein</fullName>
    </submittedName>
</protein>
<reference evidence="2" key="2">
    <citation type="journal article" date="2015" name="Data Brief">
        <title>Shoot transcriptome of the giant reed, Arundo donax.</title>
        <authorList>
            <person name="Barrero R.A."/>
            <person name="Guerrero F.D."/>
            <person name="Moolhuijzen P."/>
            <person name="Goolsby J.A."/>
            <person name="Tidwell J."/>
            <person name="Bellgard S.E."/>
            <person name="Bellgard M.I."/>
        </authorList>
    </citation>
    <scope>NUCLEOTIDE SEQUENCE</scope>
    <source>
        <tissue evidence="2">Shoot tissue taken approximately 20 cm above the soil surface</tissue>
    </source>
</reference>
<sequence>MHLMINSPFGTTKSYGANIYSILMLCASLSIVILALFGYHKA</sequence>
<keyword evidence="1" id="KW-0472">Membrane</keyword>
<evidence type="ECO:0000313" key="2">
    <source>
        <dbReference type="EMBL" id="JAD39099.1"/>
    </source>
</evidence>
<proteinExistence type="predicted"/>
<dbReference type="EMBL" id="GBRH01258796">
    <property type="protein sequence ID" value="JAD39099.1"/>
    <property type="molecule type" value="Transcribed_RNA"/>
</dbReference>
<evidence type="ECO:0000256" key="1">
    <source>
        <dbReference type="SAM" id="Phobius"/>
    </source>
</evidence>
<accession>A0A0A8ZIB8</accession>
<name>A0A0A8ZIB8_ARUDO</name>